<accession>A0ACC2JKS9</accession>
<dbReference type="EMBL" id="JAPUUL010001292">
    <property type="protein sequence ID" value="KAJ8127808.1"/>
    <property type="molecule type" value="Genomic_DNA"/>
</dbReference>
<gene>
    <name evidence="1" type="ORF">O1611_g5828</name>
</gene>
<protein>
    <submittedName>
        <fullName evidence="1">Uncharacterized protein</fullName>
    </submittedName>
</protein>
<reference evidence="1" key="1">
    <citation type="submission" date="2022-12" db="EMBL/GenBank/DDBJ databases">
        <title>Genome Sequence of Lasiodiplodia mahajangana.</title>
        <authorList>
            <person name="Buettner E."/>
        </authorList>
    </citation>
    <scope>NUCLEOTIDE SEQUENCE</scope>
    <source>
        <strain evidence="1">VT137</strain>
    </source>
</reference>
<sequence length="1790" mass="203563">MGDTLAVSAQTSELLLAEKPTAAVLETALAMDDGQRDNSALQLVDATTIPEGQHEMITGTVDQANDTNELLLSTTGDAEATPKTSGGGDDTNTSDVGTHAGEQASENGSEKANSDAEGAEADAQEEYYDYITTQEQLREEYTKTHPWIVDWEELDWEHFKNRTEDEGRHIIEVLRATPTTADEIDADVRRRNGEKLADLKFKSDSATAGSSWIQRIRIQSPAVVAHLAHAGGMASDRLSHIHTFLRPFTSLKALQPAMKLALGKLEERWANAESSDVTAEHTTITTTTDEKARTAEVPEGAEGSGTESESEDYPYAGMDDRIALDHLRCYVKFVDEKVVPLYDYFRDISHKKVRFNDLALLFSPGELIYWPSAGSIMSVPYPFYQPAWRVFHYSRTVYGSTYVDDINLSSGDTFHVCCYYIDHDGSSYGVVKGRVSFSHFNGEKAITDLPAYPFRFADAATRRLDELKLQGNLFRSFIKEHHSYYDGWTIPQELQQKSEDTQEERFKYRRELTDSMNTTRSSPEHVESAVVVDFDEAFKRHPRWKTDFRIPDLSSISWEWHEEPHELRHWKDSERTGTLYSVKELFMTNDMGRNLMKNEFLEKDVPIVSSRGDGLKEVADEDLVLLPRRLVAYALRDRKFMILDIFSLRSLVQHKDVFKNLKINLNHRRMIESLVRAHSERRKMQKERPLLTLNQDLVYGKGAGLFILLHGAPGVGKTATAEAIAQRYNKPLFSITCGNLGLTPREVEDELKEIFRLAHLWDCVLLLDEADIFLARRDIHSLKRNALVSGTKTIYPPHHLKVGIIDEAFKSRIHLSLYYERLTRKQMLAIFDVNIGKLRDIEAEKSKELLHTEMKELDLIIKDDKIIEFAKRHWKTTPRHARWNGRQIRNAFQIASSMARYDTSKEHLANEKNADNEKPEQPVLDDSHFELVAEIMKRFDTYFEMATGETDEQAALLDKARDDRVRNEDLASYAQSFEAPSAKEKSSRSTKARDEDSKKSRKSKSTGKGKERDYSEERRETKSTKAKVKSSKRASSAHADEKKASSSRKKAASPQRKPKSSGKPATKTSTKASGASRSSKKKRDETDEEEDDEEDDSGRLSDQASDSEDASSAEEETSDDQHDEDDDDDDDSNDDYDDSRWALKPVVPPIDLAGKPSTVLCRRCRCITAGALVSEAGFRHVGKLKDLWKTWQSCSLCHVIFRHYVDRGALGDQRDLRLKFTRPGSAEWRDEYPVGVLMLVCDGLDTKQVSTVNCLYIVTPAGDPGERLGFPPANRHLSNTRSTETFEFIQARMHECLHGHPCSRDQRADPGHRSQWPARLLYVNPNKHNDDDHIRVIDITESCPRFMTLSHCWGKCGRTLQDKDKTKKESLHQRKVSIPIKALCRNFQDAVEITRRLGVEYLWIDALCIVQDDVEDWDRESVKMGFIYQNSVLTISANLKDDGSGGCFNKRSVPHDLLPMKVREKIKVRSIEITTRQQDGQKSTLLFHYERQSSDPAPLKESPLENRGWIFQERVLSPRTIHFTPSQVVWECRQMYKLEDMLPSPVPGHKGTRSALIGQGRGHDALNAVDHWYREIVCSDYSRRVFTVPADRLVAVAGLARAWQPIIGDEYIAGIWRSSMVFGLCWMRDQSRTLVPATTERRYPTWTWASHDGFVTWWPSHGNFEADRRFRFHGESLQYRNQRAASLFSVDGGFIRVEGCVSELTIHSPPDKPEVGASLKGRAARLFVDDVYPDDFAQLSMCLLVVALGHSSGSEALSCERIGLAFVDFETEDERAEFWNVAETQQILLF</sequence>
<evidence type="ECO:0000313" key="2">
    <source>
        <dbReference type="Proteomes" id="UP001153332"/>
    </source>
</evidence>
<name>A0ACC2JKS9_9PEZI</name>
<organism evidence="1 2">
    <name type="scientific">Lasiodiplodia mahajangana</name>
    <dbReference type="NCBI Taxonomy" id="1108764"/>
    <lineage>
        <taxon>Eukaryota</taxon>
        <taxon>Fungi</taxon>
        <taxon>Dikarya</taxon>
        <taxon>Ascomycota</taxon>
        <taxon>Pezizomycotina</taxon>
        <taxon>Dothideomycetes</taxon>
        <taxon>Dothideomycetes incertae sedis</taxon>
        <taxon>Botryosphaeriales</taxon>
        <taxon>Botryosphaeriaceae</taxon>
        <taxon>Lasiodiplodia</taxon>
    </lineage>
</organism>
<keyword evidence="2" id="KW-1185">Reference proteome</keyword>
<dbReference type="Proteomes" id="UP001153332">
    <property type="component" value="Unassembled WGS sequence"/>
</dbReference>
<evidence type="ECO:0000313" key="1">
    <source>
        <dbReference type="EMBL" id="KAJ8127808.1"/>
    </source>
</evidence>
<proteinExistence type="predicted"/>
<comment type="caution">
    <text evidence="1">The sequence shown here is derived from an EMBL/GenBank/DDBJ whole genome shotgun (WGS) entry which is preliminary data.</text>
</comment>